<dbReference type="STRING" id="53326.A0A016WTW3"/>
<dbReference type="Proteomes" id="UP000024635">
    <property type="component" value="Unassembled WGS sequence"/>
</dbReference>
<accession>A0A016WTW3</accession>
<dbReference type="Pfam" id="PF05699">
    <property type="entry name" value="Dimer_Tnp_hAT"/>
    <property type="match status" value="1"/>
</dbReference>
<dbReference type="EMBL" id="JARK01000104">
    <property type="protein sequence ID" value="EYC43080.1"/>
    <property type="molecule type" value="Genomic_DNA"/>
</dbReference>
<proteinExistence type="predicted"/>
<dbReference type="OrthoDB" id="5809221at2759"/>
<dbReference type="GO" id="GO:0046983">
    <property type="term" value="F:protein dimerization activity"/>
    <property type="evidence" value="ECO:0007669"/>
    <property type="project" value="InterPro"/>
</dbReference>
<dbReference type="InterPro" id="IPR008906">
    <property type="entry name" value="HATC_C_dom"/>
</dbReference>
<organism evidence="2 3">
    <name type="scientific">Ancylostoma ceylanicum</name>
    <dbReference type="NCBI Taxonomy" id="53326"/>
    <lineage>
        <taxon>Eukaryota</taxon>
        <taxon>Metazoa</taxon>
        <taxon>Ecdysozoa</taxon>
        <taxon>Nematoda</taxon>
        <taxon>Chromadorea</taxon>
        <taxon>Rhabditida</taxon>
        <taxon>Rhabditina</taxon>
        <taxon>Rhabditomorpha</taxon>
        <taxon>Strongyloidea</taxon>
        <taxon>Ancylostomatidae</taxon>
        <taxon>Ancylostomatinae</taxon>
        <taxon>Ancylostoma</taxon>
    </lineage>
</organism>
<protein>
    <recommendedName>
        <fullName evidence="1">HAT C-terminal dimerisation domain-containing protein</fullName>
    </recommendedName>
</protein>
<evidence type="ECO:0000313" key="3">
    <source>
        <dbReference type="Proteomes" id="UP000024635"/>
    </source>
</evidence>
<feature type="domain" description="HAT C-terminal dimerisation" evidence="1">
    <location>
        <begin position="32"/>
        <end position="72"/>
    </location>
</feature>
<dbReference type="SUPFAM" id="SSF53098">
    <property type="entry name" value="Ribonuclease H-like"/>
    <property type="match status" value="1"/>
</dbReference>
<reference evidence="3" key="1">
    <citation type="journal article" date="2015" name="Nat. Genet.">
        <title>The genome and transcriptome of the zoonotic hookworm Ancylostoma ceylanicum identify infection-specific gene families.</title>
        <authorList>
            <person name="Schwarz E.M."/>
            <person name="Hu Y."/>
            <person name="Antoshechkin I."/>
            <person name="Miller M.M."/>
            <person name="Sternberg P.W."/>
            <person name="Aroian R.V."/>
        </authorList>
    </citation>
    <scope>NUCLEOTIDE SEQUENCE</scope>
    <source>
        <strain evidence="3">HY135</strain>
    </source>
</reference>
<dbReference type="AlphaFoldDB" id="A0A016WTW3"/>
<sequence>MYDSLYFYEVLLNNTIALLVPNEVAQAIRCELVIPASNVDPERSFSAANRLSREERSSINTDTLDDLMTVHRDERSLLNVKTEQLSYQWIHSQPALGLSPGKPSIFEKEGSIMKDVKTALSSGNVDELMALDVRSYMILHGLSHRSATEDIRHRLLQNERAKSTIFSIVSVHSPQQTFQQ</sequence>
<keyword evidence="3" id="KW-1185">Reference proteome</keyword>
<name>A0A016WTW3_9BILA</name>
<comment type="caution">
    <text evidence="2">The sequence shown here is derived from an EMBL/GenBank/DDBJ whole genome shotgun (WGS) entry which is preliminary data.</text>
</comment>
<dbReference type="InterPro" id="IPR012337">
    <property type="entry name" value="RNaseH-like_sf"/>
</dbReference>
<evidence type="ECO:0000313" key="2">
    <source>
        <dbReference type="EMBL" id="EYC43080.1"/>
    </source>
</evidence>
<evidence type="ECO:0000259" key="1">
    <source>
        <dbReference type="Pfam" id="PF05699"/>
    </source>
</evidence>
<gene>
    <name evidence="2" type="primary">Acey_s0504.g2645</name>
    <name evidence="2" type="ORF">Y032_0504g2645</name>
</gene>